<keyword evidence="4" id="KW-1185">Reference proteome</keyword>
<feature type="compositionally biased region" description="Polar residues" evidence="1">
    <location>
        <begin position="140"/>
        <end position="155"/>
    </location>
</feature>
<evidence type="ECO:0000313" key="3">
    <source>
        <dbReference type="EMBL" id="KAK7896202.1"/>
    </source>
</evidence>
<comment type="caution">
    <text evidence="3">The sequence shown here is derived from an EMBL/GenBank/DDBJ whole genome shotgun (WGS) entry which is preliminary data.</text>
</comment>
<evidence type="ECO:0000256" key="2">
    <source>
        <dbReference type="SAM" id="SignalP"/>
    </source>
</evidence>
<evidence type="ECO:0000313" key="4">
    <source>
        <dbReference type="Proteomes" id="UP001460270"/>
    </source>
</evidence>
<sequence>MIFSLSLSLSFLSPWGALYEEVITSLHPPSTAKTLQIRLVTNDKPSFILTFIEVEPPAWGLSAKDEPSLRRTGQHAAYHHKDTSMHAPPTTHSFGSTVVKSSDRLAAVVLASFTSTIQPLTSPSPSLYLSTSSFSSTSSQRVNGSSSCQHRSTAEGNPKQRRETGEGQAEQRRWRREEGTEMCQWGAGLESGASQRGRLVCSSLYLPALVLHGRVEQGDGGPTCSLVFFCHAQVLSWAELKQ</sequence>
<accession>A0AAW0NFW3</accession>
<proteinExistence type="predicted"/>
<gene>
    <name evidence="3" type="ORF">WMY93_021527</name>
</gene>
<evidence type="ECO:0000256" key="1">
    <source>
        <dbReference type="SAM" id="MobiDB-lite"/>
    </source>
</evidence>
<feature type="chain" id="PRO_5043452172" evidence="2">
    <location>
        <begin position="18"/>
        <end position="242"/>
    </location>
</feature>
<protein>
    <submittedName>
        <fullName evidence="3">Uncharacterized protein</fullName>
    </submittedName>
</protein>
<dbReference type="EMBL" id="JBBPFD010000015">
    <property type="protein sequence ID" value="KAK7896202.1"/>
    <property type="molecule type" value="Genomic_DNA"/>
</dbReference>
<reference evidence="4" key="1">
    <citation type="submission" date="2024-04" db="EMBL/GenBank/DDBJ databases">
        <title>Salinicola lusitanus LLJ914,a marine bacterium isolated from the Okinawa Trough.</title>
        <authorList>
            <person name="Li J."/>
        </authorList>
    </citation>
    <scope>NUCLEOTIDE SEQUENCE [LARGE SCALE GENOMIC DNA]</scope>
</reference>
<feature type="signal peptide" evidence="2">
    <location>
        <begin position="1"/>
        <end position="17"/>
    </location>
</feature>
<name>A0AAW0NFW3_9GOBI</name>
<dbReference type="Proteomes" id="UP001460270">
    <property type="component" value="Unassembled WGS sequence"/>
</dbReference>
<feature type="region of interest" description="Disordered" evidence="1">
    <location>
        <begin position="140"/>
        <end position="177"/>
    </location>
</feature>
<dbReference type="AlphaFoldDB" id="A0AAW0NFW3"/>
<feature type="compositionally biased region" description="Basic and acidic residues" evidence="1">
    <location>
        <begin position="158"/>
        <end position="177"/>
    </location>
</feature>
<organism evidence="3 4">
    <name type="scientific">Mugilogobius chulae</name>
    <name type="common">yellowstripe goby</name>
    <dbReference type="NCBI Taxonomy" id="88201"/>
    <lineage>
        <taxon>Eukaryota</taxon>
        <taxon>Metazoa</taxon>
        <taxon>Chordata</taxon>
        <taxon>Craniata</taxon>
        <taxon>Vertebrata</taxon>
        <taxon>Euteleostomi</taxon>
        <taxon>Actinopterygii</taxon>
        <taxon>Neopterygii</taxon>
        <taxon>Teleostei</taxon>
        <taxon>Neoteleostei</taxon>
        <taxon>Acanthomorphata</taxon>
        <taxon>Gobiaria</taxon>
        <taxon>Gobiiformes</taxon>
        <taxon>Gobioidei</taxon>
        <taxon>Gobiidae</taxon>
        <taxon>Gobionellinae</taxon>
        <taxon>Mugilogobius</taxon>
    </lineage>
</organism>
<keyword evidence="2" id="KW-0732">Signal</keyword>